<dbReference type="RefSeq" id="WP_364449790.1">
    <property type="nucleotide sequence ID" value="NZ_JBFARM010000004.1"/>
</dbReference>
<organism evidence="1 2">
    <name type="scientific">Nonomuraea bangladeshensis</name>
    <dbReference type="NCBI Taxonomy" id="404385"/>
    <lineage>
        <taxon>Bacteria</taxon>
        <taxon>Bacillati</taxon>
        <taxon>Actinomycetota</taxon>
        <taxon>Actinomycetes</taxon>
        <taxon>Streptosporangiales</taxon>
        <taxon>Streptosporangiaceae</taxon>
        <taxon>Nonomuraea</taxon>
    </lineage>
</organism>
<dbReference type="Proteomes" id="UP001552427">
    <property type="component" value="Unassembled WGS sequence"/>
</dbReference>
<protein>
    <submittedName>
        <fullName evidence="1">DUF6461 domain-containing protein</fullName>
    </submittedName>
</protein>
<comment type="caution">
    <text evidence="1">The sequence shown here is derived from an EMBL/GenBank/DDBJ whole genome shotgun (WGS) entry which is preliminary data.</text>
</comment>
<evidence type="ECO:0000313" key="2">
    <source>
        <dbReference type="Proteomes" id="UP001552427"/>
    </source>
</evidence>
<dbReference type="InterPro" id="IPR045592">
    <property type="entry name" value="DUF6461"/>
</dbReference>
<sequence>MIFDWLSEESYPLLAGSYGLTYVRDLTPEQVTARLGGRPEELVPMTLKELETEAGRRFHDRGRFFGLTAIGDWTIVVETLGDLAWSEEILAPLSAGTRVVSHAYLDVKGLDNFLWIEDGRLRFAFYPQEGYTEEVPDELAAVMREIETGHWHLDPHDGPAFILAEHLTGITLTPQLVQDAAYRCAFVPRPLPSLVT</sequence>
<accession>A0ABV3H470</accession>
<dbReference type="EMBL" id="JBFARM010000004">
    <property type="protein sequence ID" value="MEV4286975.1"/>
    <property type="molecule type" value="Genomic_DNA"/>
</dbReference>
<name>A0ABV3H470_9ACTN</name>
<keyword evidence="2" id="KW-1185">Reference proteome</keyword>
<evidence type="ECO:0000313" key="1">
    <source>
        <dbReference type="EMBL" id="MEV4286975.1"/>
    </source>
</evidence>
<dbReference type="Pfam" id="PF20062">
    <property type="entry name" value="DUF6461"/>
    <property type="match status" value="1"/>
</dbReference>
<reference evidence="1 2" key="1">
    <citation type="submission" date="2024-06" db="EMBL/GenBank/DDBJ databases">
        <title>The Natural Products Discovery Center: Release of the First 8490 Sequenced Strains for Exploring Actinobacteria Biosynthetic Diversity.</title>
        <authorList>
            <person name="Kalkreuter E."/>
            <person name="Kautsar S.A."/>
            <person name="Yang D."/>
            <person name="Bader C.D."/>
            <person name="Teijaro C.N."/>
            <person name="Fluegel L."/>
            <person name="Davis C.M."/>
            <person name="Simpson J.R."/>
            <person name="Lauterbach L."/>
            <person name="Steele A.D."/>
            <person name="Gui C."/>
            <person name="Meng S."/>
            <person name="Li G."/>
            <person name="Viehrig K."/>
            <person name="Ye F."/>
            <person name="Su P."/>
            <person name="Kiefer A.F."/>
            <person name="Nichols A."/>
            <person name="Cepeda A.J."/>
            <person name="Yan W."/>
            <person name="Fan B."/>
            <person name="Jiang Y."/>
            <person name="Adhikari A."/>
            <person name="Zheng C.-J."/>
            <person name="Schuster L."/>
            <person name="Cowan T.M."/>
            <person name="Smanski M.J."/>
            <person name="Chevrette M.G."/>
            <person name="De Carvalho L.P.S."/>
            <person name="Shen B."/>
        </authorList>
    </citation>
    <scope>NUCLEOTIDE SEQUENCE [LARGE SCALE GENOMIC DNA]</scope>
    <source>
        <strain evidence="1 2">NPDC049574</strain>
    </source>
</reference>
<proteinExistence type="predicted"/>
<gene>
    <name evidence="1" type="ORF">AB0K40_15840</name>
</gene>